<dbReference type="EMBL" id="CAFAAG010000051">
    <property type="protein sequence ID" value="CAB4792968.1"/>
    <property type="molecule type" value="Genomic_DNA"/>
</dbReference>
<accession>A0A6J6XCF0</accession>
<sequence>MDRLRRASGAVLIVLGVTCSLLGVLPHQTSAANAAVVAPIDVRLVAQNFNVLAGTQFRFTVGVPDAAVRNQLEQDTTTTLRITAFAPVITQEQVRSITAGVEPVGQLTVADLQLIQLARTETNNYTAFLSTTARTNSLRLTKDGVYPIQISFMQNGQPVSKLTTFVNFFNSAIETARLPIAIASSVTTPLALAPNGSIAISDATRKQLADLAQSLEGGAAPLSVQISPQILDGLARSTQPVDIDLLARLQTAFANHDLLRASFVPFNPSSAQRTSRVNDFQQLSKLGDQILELRNGEKNISPNVWFSNVLIDVDGAALLNTSNVHTVVLTPDAAEKIGTLDNYAKPYRISNDVALRTTDPVFAKTLSNNQINPVITACSLAAELLTQRQEVVDSGGVVSSNFVILTTTSGAPINTALLAPLAVAIDRAPQLRLRALSSLPRANSEATLVDVPRSNGVDVSVAGKAIDSLADELASTSLMLPPDASQLATWPTSRLAMLDDRLSSDEFALYFKGFRNQLRLLRASVKVPESLSFTLGGRESDLRLQLRNDAAVDLTVSVEISSAKLQFPNEDRIVTVPANGAIDLVIPVVARASGRFPIEVVLYTPDGLVQAGQRVQLTARVAAIAGLGLVVSGAAALVLIAWWLSHWRAKRRKSAAQKHPAIG</sequence>
<reference evidence="2" key="1">
    <citation type="submission" date="2020-05" db="EMBL/GenBank/DDBJ databases">
        <authorList>
            <person name="Chiriac C."/>
            <person name="Salcher M."/>
            <person name="Ghai R."/>
            <person name="Kavagutti S V."/>
        </authorList>
    </citation>
    <scope>NUCLEOTIDE SEQUENCE</scope>
</reference>
<evidence type="ECO:0000256" key="1">
    <source>
        <dbReference type="SAM" id="Phobius"/>
    </source>
</evidence>
<gene>
    <name evidence="2" type="ORF">UFOPK2975_00777</name>
</gene>
<protein>
    <submittedName>
        <fullName evidence="2">Unannotated protein</fullName>
    </submittedName>
</protein>
<name>A0A6J6XCF0_9ZZZZ</name>
<dbReference type="AlphaFoldDB" id="A0A6J6XCF0"/>
<evidence type="ECO:0000313" key="2">
    <source>
        <dbReference type="EMBL" id="CAB4792968.1"/>
    </source>
</evidence>
<feature type="transmembrane region" description="Helical" evidence="1">
    <location>
        <begin position="621"/>
        <end position="644"/>
    </location>
</feature>
<organism evidence="2">
    <name type="scientific">freshwater metagenome</name>
    <dbReference type="NCBI Taxonomy" id="449393"/>
    <lineage>
        <taxon>unclassified sequences</taxon>
        <taxon>metagenomes</taxon>
        <taxon>ecological metagenomes</taxon>
    </lineage>
</organism>
<keyword evidence="1" id="KW-1133">Transmembrane helix</keyword>
<keyword evidence="1" id="KW-0812">Transmembrane</keyword>
<proteinExistence type="predicted"/>
<keyword evidence="1" id="KW-0472">Membrane</keyword>